<evidence type="ECO:0000256" key="1">
    <source>
        <dbReference type="ARBA" id="ARBA00000085"/>
    </source>
</evidence>
<dbReference type="Gene3D" id="2.60.40.10">
    <property type="entry name" value="Immunoglobulins"/>
    <property type="match status" value="1"/>
</dbReference>
<evidence type="ECO:0000256" key="5">
    <source>
        <dbReference type="ARBA" id="ARBA00023012"/>
    </source>
</evidence>
<dbReference type="InterPro" id="IPR005467">
    <property type="entry name" value="His_kinase_dom"/>
</dbReference>
<dbReference type="EC" id="2.7.13.3" evidence="2"/>
<dbReference type="InterPro" id="IPR004358">
    <property type="entry name" value="Sig_transdc_His_kin-like_C"/>
</dbReference>
<evidence type="ECO:0000256" key="2">
    <source>
        <dbReference type="ARBA" id="ARBA00012438"/>
    </source>
</evidence>
<keyword evidence="4 8" id="KW-0418">Kinase</keyword>
<dbReference type="SUPFAM" id="SSF63829">
    <property type="entry name" value="Calcium-dependent phosphotriesterase"/>
    <property type="match status" value="3"/>
</dbReference>
<dbReference type="PRINTS" id="PR00344">
    <property type="entry name" value="BCTRLSENSOR"/>
</dbReference>
<dbReference type="InterPro" id="IPR015943">
    <property type="entry name" value="WD40/YVTN_repeat-like_dom_sf"/>
</dbReference>
<keyword evidence="3" id="KW-0597">Phosphoprotein</keyword>
<keyword evidence="9" id="KW-1185">Reference proteome</keyword>
<dbReference type="InterPro" id="IPR011123">
    <property type="entry name" value="Y_Y_Y"/>
</dbReference>
<dbReference type="RefSeq" id="WP_153924635.1">
    <property type="nucleotide sequence ID" value="NZ_JACRWE010000004.1"/>
</dbReference>
<dbReference type="Pfam" id="PF02518">
    <property type="entry name" value="HATPase_c"/>
    <property type="match status" value="1"/>
</dbReference>
<evidence type="ECO:0000256" key="6">
    <source>
        <dbReference type="SAM" id="Phobius"/>
    </source>
</evidence>
<dbReference type="InterPro" id="IPR003594">
    <property type="entry name" value="HATPase_dom"/>
</dbReference>
<dbReference type="Pfam" id="PF07494">
    <property type="entry name" value="Reg_prop"/>
    <property type="match status" value="7"/>
</dbReference>
<dbReference type="Pfam" id="PF07495">
    <property type="entry name" value="Y_Y_Y"/>
    <property type="match status" value="1"/>
</dbReference>
<organism evidence="8 9">
    <name type="scientific">Romboutsia faecis</name>
    <dbReference type="NCBI Taxonomy" id="2764597"/>
    <lineage>
        <taxon>Bacteria</taxon>
        <taxon>Bacillati</taxon>
        <taxon>Bacillota</taxon>
        <taxon>Clostridia</taxon>
        <taxon>Peptostreptococcales</taxon>
        <taxon>Peptostreptococcaceae</taxon>
        <taxon>Romboutsia</taxon>
    </lineage>
</organism>
<dbReference type="InterPro" id="IPR036890">
    <property type="entry name" value="HATPase_C_sf"/>
</dbReference>
<keyword evidence="6" id="KW-0812">Transmembrane</keyword>
<dbReference type="Gene3D" id="3.30.565.10">
    <property type="entry name" value="Histidine kinase-like ATPase, C-terminal domain"/>
    <property type="match status" value="1"/>
</dbReference>
<protein>
    <recommendedName>
        <fullName evidence="2">histidine kinase</fullName>
        <ecNumber evidence="2">2.7.13.3</ecNumber>
    </recommendedName>
</protein>
<name>A0ABR7JQP9_9FIRM</name>
<dbReference type="GO" id="GO:0016301">
    <property type="term" value="F:kinase activity"/>
    <property type="evidence" value="ECO:0007669"/>
    <property type="project" value="UniProtKB-KW"/>
</dbReference>
<keyword evidence="6" id="KW-0472">Membrane</keyword>
<dbReference type="SUPFAM" id="SSF55874">
    <property type="entry name" value="ATPase domain of HSP90 chaperone/DNA topoisomerase II/histidine kinase"/>
    <property type="match status" value="1"/>
</dbReference>
<dbReference type="InterPro" id="IPR011110">
    <property type="entry name" value="Reg_prop"/>
</dbReference>
<dbReference type="InterPro" id="IPR036097">
    <property type="entry name" value="HisK_dim/P_sf"/>
</dbReference>
<keyword evidence="5" id="KW-0902">Two-component regulatory system</keyword>
<dbReference type="InterPro" id="IPR013783">
    <property type="entry name" value="Ig-like_fold"/>
</dbReference>
<dbReference type="EMBL" id="JACRWE010000004">
    <property type="protein sequence ID" value="MBC5997190.1"/>
    <property type="molecule type" value="Genomic_DNA"/>
</dbReference>
<dbReference type="PANTHER" id="PTHR43547:SF2">
    <property type="entry name" value="HYBRID SIGNAL TRANSDUCTION HISTIDINE KINASE C"/>
    <property type="match status" value="1"/>
</dbReference>
<evidence type="ECO:0000313" key="8">
    <source>
        <dbReference type="EMBL" id="MBC5997190.1"/>
    </source>
</evidence>
<evidence type="ECO:0000313" key="9">
    <source>
        <dbReference type="Proteomes" id="UP000609849"/>
    </source>
</evidence>
<dbReference type="Pfam" id="PF00512">
    <property type="entry name" value="HisKA"/>
    <property type="match status" value="1"/>
</dbReference>
<dbReference type="SMART" id="SM00388">
    <property type="entry name" value="HisKA"/>
    <property type="match status" value="1"/>
</dbReference>
<proteinExistence type="predicted"/>
<dbReference type="Gene3D" id="2.130.10.10">
    <property type="entry name" value="YVTN repeat-like/Quinoprotein amine dehydrogenase"/>
    <property type="match status" value="2"/>
</dbReference>
<gene>
    <name evidence="8" type="ORF">H8923_10485</name>
</gene>
<dbReference type="SUPFAM" id="SSF47384">
    <property type="entry name" value="Homodimeric domain of signal transducing histidine kinase"/>
    <property type="match status" value="1"/>
</dbReference>
<dbReference type="Gene3D" id="1.10.287.130">
    <property type="match status" value="1"/>
</dbReference>
<reference evidence="8 9" key="1">
    <citation type="submission" date="2020-08" db="EMBL/GenBank/DDBJ databases">
        <authorList>
            <person name="Liu C."/>
            <person name="Sun Q."/>
        </authorList>
    </citation>
    <scope>NUCLEOTIDE SEQUENCE [LARGE SCALE GENOMIC DNA]</scope>
    <source>
        <strain evidence="8 9">NSJ-18</strain>
    </source>
</reference>
<dbReference type="InterPro" id="IPR003661">
    <property type="entry name" value="HisK_dim/P_dom"/>
</dbReference>
<feature type="transmembrane region" description="Helical" evidence="6">
    <location>
        <begin position="7"/>
        <end position="26"/>
    </location>
</feature>
<dbReference type="Proteomes" id="UP000609849">
    <property type="component" value="Unassembled WGS sequence"/>
</dbReference>
<dbReference type="SMART" id="SM00387">
    <property type="entry name" value="HATPase_c"/>
    <property type="match status" value="1"/>
</dbReference>
<comment type="caution">
    <text evidence="8">The sequence shown here is derived from an EMBL/GenBank/DDBJ whole genome shotgun (WGS) entry which is preliminary data.</text>
</comment>
<sequence length="1060" mass="121564">MKIYGRKILMTTIAIFLYIYVGYIYAEDSINFKNIKIDDGLSQSTVEAIFQDSKGYIWIGTNDGLNRYNGYDIEIYKSDKDDEQSIASNYILSINEDEEGNIWIGTYNGISKINSKDDSIVNYRYSKYKEKQFYNVHDILITENGQVMIASCSGVYVYNKEKDEFERKFEEKNMLTNFDATVIEEDEEGNIWIGTSNGLNKIDIKTNKIYKYYSGENSISGNSIEGLLNDSEGNMWVSTKEDGLNKINIKTNEIVIYKENEDDGYSLPSNTTREMLQDKNGVIWIGTERGLSKYIKEEDKFITYTNKSYDEDSLSNDLVYSMIEDSNGFIWVGTFIGVSVFDSNNEIKKYKNDPLNENSLSDNVIHGIYEDSEGLIWVGTKDKGINIIDRNNDKYMHLTKGSTKYDLSNNFIKCVIGKDDTVWIGTRNGLNKVNKSNMQIKKYTTDDGLANNNIESVFIDSRDYLWIGTREGINILNTETGQMIDITTELKKHGAQDVYIKEIYEDKNGSYWLGSFVIGELINIDPINKTIKHYEYYDVNNEDNISDMYSIRCIVGGEGNDLWIGTNHGLIKFNMHTKNHRIYTEKDGLSNNTIYGILLDDKNNPWASTNDGISKLNIKTNTFRNLSSIDGLQSNEFNLEAYYKCKSGEFLFGGVDGLNSFYPEKISEASYSPVVTFDSFEINGEIYKNIDGLSFRHDENTIKVKYFIPEYKSNNIQYEYKLEGSNDEWIRIGTNEVVLNDLNPGKYTFKIKAKSHNGTVGEESTVSFIVKSPIWFTKRAILLYIIIIIILVYLNITKVKRLDTLVEKRTLELSEEMKRSNILFKKAIENERNKNNYFINLSHELRTPLNVINSVEQLITNLNKSENGISKEKLDYYMEVSRKNISRLLNLINNIIDTTKIENGKYKITIDEYDIVYIVEEAALILKQSAESKGINLIIDTDIEEKIVRCDKQEIERCIINLISNAVKFTSKGGTIEVFIKDLDDKVIVTVEDTGIGIEDKYYESIFDRFNQIVDEHTEVKGGSGLGLTITKHIIDLHKGEIYVESEIDKGTKFTIILPV</sequence>
<evidence type="ECO:0000259" key="7">
    <source>
        <dbReference type="PROSITE" id="PS50109"/>
    </source>
</evidence>
<keyword evidence="6" id="KW-1133">Transmembrane helix</keyword>
<dbReference type="CDD" id="cd00082">
    <property type="entry name" value="HisKA"/>
    <property type="match status" value="1"/>
</dbReference>
<comment type="catalytic activity">
    <reaction evidence="1">
        <text>ATP + protein L-histidine = ADP + protein N-phospho-L-histidine.</text>
        <dbReference type="EC" id="2.7.13.3"/>
    </reaction>
</comment>
<accession>A0ABR7JQP9</accession>
<evidence type="ECO:0000256" key="3">
    <source>
        <dbReference type="ARBA" id="ARBA00022553"/>
    </source>
</evidence>
<feature type="domain" description="Histidine kinase" evidence="7">
    <location>
        <begin position="840"/>
        <end position="1060"/>
    </location>
</feature>
<dbReference type="PROSITE" id="PS50109">
    <property type="entry name" value="HIS_KIN"/>
    <property type="match status" value="1"/>
</dbReference>
<keyword evidence="4 8" id="KW-0808">Transferase</keyword>
<feature type="transmembrane region" description="Helical" evidence="6">
    <location>
        <begin position="781"/>
        <end position="799"/>
    </location>
</feature>
<evidence type="ECO:0000256" key="4">
    <source>
        <dbReference type="ARBA" id="ARBA00022777"/>
    </source>
</evidence>
<dbReference type="PANTHER" id="PTHR43547">
    <property type="entry name" value="TWO-COMPONENT HISTIDINE KINASE"/>
    <property type="match status" value="1"/>
</dbReference>